<dbReference type="AlphaFoldDB" id="A0A2Z6IKF7"/>
<proteinExistence type="predicted"/>
<protein>
    <submittedName>
        <fullName evidence="1">Uncharacterized protein</fullName>
    </submittedName>
</protein>
<accession>A0A2Z6IKF7</accession>
<reference evidence="1 2" key="1">
    <citation type="journal article" date="2018" name="Microbiol. Resour. Announc.">
        <title>Complete Genome Sequence of Acidithiobacillus ferridurans JCM 18981.</title>
        <authorList>
            <person name="Miyauchi T."/>
            <person name="Kouzuma A."/>
            <person name="Abe T."/>
            <person name="Watanabe K."/>
        </authorList>
    </citation>
    <scope>NUCLEOTIDE SEQUENCE [LARGE SCALE GENOMIC DNA]</scope>
    <source>
        <strain evidence="2">ATCC 33020 / DSM 29468 / JCM 18981 / 11Fe</strain>
    </source>
</reference>
<gene>
    <name evidence="1" type="ORF">AFERRID_07230</name>
</gene>
<dbReference type="KEGG" id="afj:AFERRID_07230"/>
<dbReference type="Proteomes" id="UP000280188">
    <property type="component" value="Chromosome"/>
</dbReference>
<dbReference type="RefSeq" id="WP_181710098.1">
    <property type="nucleotide sequence ID" value="NZ_AP018795.1"/>
</dbReference>
<keyword evidence="2" id="KW-1185">Reference proteome</keyword>
<sequence length="64" mass="7331">MTLAAHCVRHARRQILSFPVHTLAFAPFQRLYAVWSAPCHPVWFPHSRLFRTPPLIGGGRLPSR</sequence>
<evidence type="ECO:0000313" key="1">
    <source>
        <dbReference type="EMBL" id="BBF64505.1"/>
    </source>
</evidence>
<name>A0A2Z6IKF7_ACIFI</name>
<evidence type="ECO:0000313" key="2">
    <source>
        <dbReference type="Proteomes" id="UP000280188"/>
    </source>
</evidence>
<organism evidence="1 2">
    <name type="scientific">Acidithiobacillus ferridurans</name>
    <dbReference type="NCBI Taxonomy" id="1232575"/>
    <lineage>
        <taxon>Bacteria</taxon>
        <taxon>Pseudomonadati</taxon>
        <taxon>Pseudomonadota</taxon>
        <taxon>Acidithiobacillia</taxon>
        <taxon>Acidithiobacillales</taxon>
        <taxon>Acidithiobacillaceae</taxon>
        <taxon>Acidithiobacillus</taxon>
    </lineage>
</organism>
<dbReference type="EMBL" id="AP018795">
    <property type="protein sequence ID" value="BBF64505.1"/>
    <property type="molecule type" value="Genomic_DNA"/>
</dbReference>